<protein>
    <submittedName>
        <fullName evidence="2">Uncharacterized protein</fullName>
    </submittedName>
</protein>
<gene>
    <name evidence="2" type="ORF">chiPu_0032142</name>
</gene>
<dbReference type="Proteomes" id="UP000287033">
    <property type="component" value="Unassembled WGS sequence"/>
</dbReference>
<comment type="caution">
    <text evidence="2">The sequence shown here is derived from an EMBL/GenBank/DDBJ whole genome shotgun (WGS) entry which is preliminary data.</text>
</comment>
<name>A0A401TZ38_CHIPU</name>
<proteinExistence type="predicted"/>
<reference evidence="2 3" key="1">
    <citation type="journal article" date="2018" name="Nat. Ecol. Evol.">
        <title>Shark genomes provide insights into elasmobranch evolution and the origin of vertebrates.</title>
        <authorList>
            <person name="Hara Y"/>
            <person name="Yamaguchi K"/>
            <person name="Onimaru K"/>
            <person name="Kadota M"/>
            <person name="Koyanagi M"/>
            <person name="Keeley SD"/>
            <person name="Tatsumi K"/>
            <person name="Tanaka K"/>
            <person name="Motone F"/>
            <person name="Kageyama Y"/>
            <person name="Nozu R"/>
            <person name="Adachi N"/>
            <person name="Nishimura O"/>
            <person name="Nakagawa R"/>
            <person name="Tanegashima C"/>
            <person name="Kiyatake I"/>
            <person name="Matsumoto R"/>
            <person name="Murakumo K"/>
            <person name="Nishida K"/>
            <person name="Terakita A"/>
            <person name="Kuratani S"/>
            <person name="Sato K"/>
            <person name="Hyodo S Kuraku.S."/>
        </authorList>
    </citation>
    <scope>NUCLEOTIDE SEQUENCE [LARGE SCALE GENOMIC DNA]</scope>
</reference>
<evidence type="ECO:0000313" key="3">
    <source>
        <dbReference type="Proteomes" id="UP000287033"/>
    </source>
</evidence>
<evidence type="ECO:0000313" key="2">
    <source>
        <dbReference type="EMBL" id="GCC47899.1"/>
    </source>
</evidence>
<dbReference type="EMBL" id="BEZZ01228557">
    <property type="protein sequence ID" value="GCC47899.1"/>
    <property type="molecule type" value="Genomic_DNA"/>
</dbReference>
<feature type="compositionally biased region" description="Low complexity" evidence="1">
    <location>
        <begin position="26"/>
        <end position="39"/>
    </location>
</feature>
<feature type="compositionally biased region" description="Basic residues" evidence="1">
    <location>
        <begin position="1"/>
        <end position="22"/>
    </location>
</feature>
<keyword evidence="3" id="KW-1185">Reference proteome</keyword>
<accession>A0A401TZ38</accession>
<organism evidence="2 3">
    <name type="scientific">Chiloscyllium punctatum</name>
    <name type="common">Brownbanded bambooshark</name>
    <name type="synonym">Hemiscyllium punctatum</name>
    <dbReference type="NCBI Taxonomy" id="137246"/>
    <lineage>
        <taxon>Eukaryota</taxon>
        <taxon>Metazoa</taxon>
        <taxon>Chordata</taxon>
        <taxon>Craniata</taxon>
        <taxon>Vertebrata</taxon>
        <taxon>Chondrichthyes</taxon>
        <taxon>Elasmobranchii</taxon>
        <taxon>Galeomorphii</taxon>
        <taxon>Galeoidea</taxon>
        <taxon>Orectolobiformes</taxon>
        <taxon>Hemiscylliidae</taxon>
        <taxon>Chiloscyllium</taxon>
    </lineage>
</organism>
<dbReference type="AlphaFoldDB" id="A0A401TZ38"/>
<evidence type="ECO:0000256" key="1">
    <source>
        <dbReference type="SAM" id="MobiDB-lite"/>
    </source>
</evidence>
<sequence>MSRWRRRPVRATPRRPRSRRPPSRPPRSVSRSMPSPIRRGVPASGRRATWSRTMSWWCAVRRRRWSMSPSGRLLESALASGSAVVAIAAVIAATTAAGIAGVDTDAPIA</sequence>
<feature type="region of interest" description="Disordered" evidence="1">
    <location>
        <begin position="1"/>
        <end position="49"/>
    </location>
</feature>